<dbReference type="AlphaFoldDB" id="A0A8S0TR45"/>
<dbReference type="InterPro" id="IPR025520">
    <property type="entry name" value="DUF4408"/>
</dbReference>
<organism evidence="4 5">
    <name type="scientific">Olea europaea subsp. europaea</name>
    <dbReference type="NCBI Taxonomy" id="158383"/>
    <lineage>
        <taxon>Eukaryota</taxon>
        <taxon>Viridiplantae</taxon>
        <taxon>Streptophyta</taxon>
        <taxon>Embryophyta</taxon>
        <taxon>Tracheophyta</taxon>
        <taxon>Spermatophyta</taxon>
        <taxon>Magnoliopsida</taxon>
        <taxon>eudicotyledons</taxon>
        <taxon>Gunneridae</taxon>
        <taxon>Pentapetalae</taxon>
        <taxon>asterids</taxon>
        <taxon>lamiids</taxon>
        <taxon>Lamiales</taxon>
        <taxon>Oleaceae</taxon>
        <taxon>Oleeae</taxon>
        <taxon>Olea</taxon>
    </lineage>
</organism>
<feature type="compositionally biased region" description="Polar residues" evidence="1">
    <location>
        <begin position="195"/>
        <end position="209"/>
    </location>
</feature>
<keyword evidence="2" id="KW-0812">Transmembrane</keyword>
<feature type="transmembrane region" description="Helical" evidence="2">
    <location>
        <begin position="12"/>
        <end position="28"/>
    </location>
</feature>
<protein>
    <recommendedName>
        <fullName evidence="3">DUF4408 domain-containing protein</fullName>
    </recommendedName>
</protein>
<keyword evidence="5" id="KW-1185">Reference proteome</keyword>
<evidence type="ECO:0000313" key="5">
    <source>
        <dbReference type="Proteomes" id="UP000594638"/>
    </source>
</evidence>
<dbReference type="Pfam" id="PF05553">
    <property type="entry name" value="DUF761"/>
    <property type="match status" value="1"/>
</dbReference>
<dbReference type="OrthoDB" id="893637at2759"/>
<evidence type="ECO:0000259" key="3">
    <source>
        <dbReference type="Pfam" id="PF14364"/>
    </source>
</evidence>
<proteinExistence type="predicted"/>
<keyword evidence="2" id="KW-1133">Transmembrane helix</keyword>
<sequence length="321" mass="36730">MIRPEGRMTSNSTFFFISAGVVSLAVWAKYFVPLFIHFAVHVIPALWCILLKPPYLFVIVNGIIITIAAASRFHLGESEPSVQSEKLISVKTPPSSEFASVPIPIEISTVGEEHPSAVETALACESEDRVIKVQHVAVNDSEVKNVAEAKDEDEFIVSNSTYAPPKEVIPPPFLFPVREKPLASSRYDNYRENLESSTQGPKPSRMTSPKRQESLESIWKMITERYHVPRTRQPGTWEDHEHYVIESPSDNVNKIETYKKHLSPQPPLSSYRRLKVRKELSVGHQEFNRRVEAFIQNFNEELRKQRQESLNQYMEMISHDD</sequence>
<feature type="domain" description="DUF4408" evidence="3">
    <location>
        <begin position="50"/>
        <end position="73"/>
    </location>
</feature>
<evidence type="ECO:0000313" key="4">
    <source>
        <dbReference type="EMBL" id="CAA3005889.1"/>
    </source>
</evidence>
<dbReference type="InterPro" id="IPR008480">
    <property type="entry name" value="DUF761_pln"/>
</dbReference>
<gene>
    <name evidence="4" type="ORF">OLEA9_A002933</name>
</gene>
<evidence type="ECO:0000256" key="1">
    <source>
        <dbReference type="SAM" id="MobiDB-lite"/>
    </source>
</evidence>
<comment type="caution">
    <text evidence="4">The sequence shown here is derived from an EMBL/GenBank/DDBJ whole genome shotgun (WGS) entry which is preliminary data.</text>
</comment>
<evidence type="ECO:0000256" key="2">
    <source>
        <dbReference type="SAM" id="Phobius"/>
    </source>
</evidence>
<dbReference type="Pfam" id="PF14364">
    <property type="entry name" value="DUF4408"/>
    <property type="match status" value="1"/>
</dbReference>
<feature type="region of interest" description="Disordered" evidence="1">
    <location>
        <begin position="186"/>
        <end position="213"/>
    </location>
</feature>
<reference evidence="4 5" key="1">
    <citation type="submission" date="2019-12" db="EMBL/GenBank/DDBJ databases">
        <authorList>
            <person name="Alioto T."/>
            <person name="Alioto T."/>
            <person name="Gomez Garrido J."/>
        </authorList>
    </citation>
    <scope>NUCLEOTIDE SEQUENCE [LARGE SCALE GENOMIC DNA]</scope>
</reference>
<dbReference type="PANTHER" id="PTHR33098">
    <property type="entry name" value="COTTON FIBER (DUF761)"/>
    <property type="match status" value="1"/>
</dbReference>
<dbReference type="Gramene" id="OE9A002933T1">
    <property type="protein sequence ID" value="OE9A002933C1"/>
    <property type="gene ID" value="OE9A002933"/>
</dbReference>
<keyword evidence="2" id="KW-0472">Membrane</keyword>
<name>A0A8S0TR45_OLEEU</name>
<dbReference type="PANTHER" id="PTHR33098:SF75">
    <property type="entry name" value="DUF4408 DOMAIN PROTEIN"/>
    <property type="match status" value="1"/>
</dbReference>
<dbReference type="Proteomes" id="UP000594638">
    <property type="component" value="Unassembled WGS sequence"/>
</dbReference>
<dbReference type="EMBL" id="CACTIH010007253">
    <property type="protein sequence ID" value="CAA3005889.1"/>
    <property type="molecule type" value="Genomic_DNA"/>
</dbReference>
<accession>A0A8S0TR45</accession>